<dbReference type="OrthoDB" id="686209at2759"/>
<feature type="region of interest" description="Disordered" evidence="1">
    <location>
        <begin position="33"/>
        <end position="57"/>
    </location>
</feature>
<dbReference type="AlphaFoldDB" id="A0A9D5CLI7"/>
<gene>
    <name evidence="2" type="ORF">J5N97_017623</name>
</gene>
<dbReference type="PANTHER" id="PTHR46929">
    <property type="entry name" value="EXPRESSED PROTEIN"/>
    <property type="match status" value="1"/>
</dbReference>
<sequence length="255" mass="28908">MQPYEMLLSSHLFGRVHFWSAIRNTIRILAPLDNVDGTQPDSSSSGHKRKGTPNKKWTPDMDSVLILCLVKMVKAGLKGHPKAKDYLNKPIPMFDELRMVCGDDQATGEFARSIFHPFGVPDPVSETQPEGDDNMESDPIDNNEQQEQPRSSTSNRNSRPPLASRTSNEDVIMTDIAQGIGQIAGSLKGLRKRTWKEKLTDALDTLQGYSIQDTNLLYVTLRNDRRLAEDFYLRTQSLHEYFVDEFLAERRASRP</sequence>
<proteinExistence type="predicted"/>
<feature type="compositionally biased region" description="Polar residues" evidence="1">
    <location>
        <begin position="36"/>
        <end position="45"/>
    </location>
</feature>
<feature type="region of interest" description="Disordered" evidence="1">
    <location>
        <begin position="115"/>
        <end position="170"/>
    </location>
</feature>
<keyword evidence="3" id="KW-1185">Reference proteome</keyword>
<feature type="compositionally biased region" description="Acidic residues" evidence="1">
    <location>
        <begin position="129"/>
        <end position="141"/>
    </location>
</feature>
<reference evidence="2" key="1">
    <citation type="submission" date="2021-03" db="EMBL/GenBank/DDBJ databases">
        <authorList>
            <person name="Li Z."/>
            <person name="Yang C."/>
        </authorList>
    </citation>
    <scope>NUCLEOTIDE SEQUENCE</scope>
    <source>
        <strain evidence="2">Dzin_1.0</strain>
        <tissue evidence="2">Leaf</tissue>
    </source>
</reference>
<accession>A0A9D5CLI7</accession>
<reference evidence="2" key="2">
    <citation type="journal article" date="2022" name="Hortic Res">
        <title>The genome of Dioscorea zingiberensis sheds light on the biosynthesis, origin and evolution of the medicinally important diosgenin saponins.</title>
        <authorList>
            <person name="Li Y."/>
            <person name="Tan C."/>
            <person name="Li Z."/>
            <person name="Guo J."/>
            <person name="Li S."/>
            <person name="Chen X."/>
            <person name="Wang C."/>
            <person name="Dai X."/>
            <person name="Yang H."/>
            <person name="Song W."/>
            <person name="Hou L."/>
            <person name="Xu J."/>
            <person name="Tong Z."/>
            <person name="Xu A."/>
            <person name="Yuan X."/>
            <person name="Wang W."/>
            <person name="Yang Q."/>
            <person name="Chen L."/>
            <person name="Sun Z."/>
            <person name="Wang K."/>
            <person name="Pan B."/>
            <person name="Chen J."/>
            <person name="Bao Y."/>
            <person name="Liu F."/>
            <person name="Qi X."/>
            <person name="Gang D.R."/>
            <person name="Wen J."/>
            <person name="Li J."/>
        </authorList>
    </citation>
    <scope>NUCLEOTIDE SEQUENCE</scope>
    <source>
        <strain evidence="2">Dzin_1.0</strain>
    </source>
</reference>
<evidence type="ECO:0000256" key="1">
    <source>
        <dbReference type="SAM" id="MobiDB-lite"/>
    </source>
</evidence>
<feature type="compositionally biased region" description="Low complexity" evidence="1">
    <location>
        <begin position="149"/>
        <end position="161"/>
    </location>
</feature>
<organism evidence="2 3">
    <name type="scientific">Dioscorea zingiberensis</name>
    <dbReference type="NCBI Taxonomy" id="325984"/>
    <lineage>
        <taxon>Eukaryota</taxon>
        <taxon>Viridiplantae</taxon>
        <taxon>Streptophyta</taxon>
        <taxon>Embryophyta</taxon>
        <taxon>Tracheophyta</taxon>
        <taxon>Spermatophyta</taxon>
        <taxon>Magnoliopsida</taxon>
        <taxon>Liliopsida</taxon>
        <taxon>Dioscoreales</taxon>
        <taxon>Dioscoreaceae</taxon>
        <taxon>Dioscorea</taxon>
    </lineage>
</organism>
<protein>
    <submittedName>
        <fullName evidence="2">Uncharacterized protein</fullName>
    </submittedName>
</protein>
<comment type="caution">
    <text evidence="2">The sequence shown here is derived from an EMBL/GenBank/DDBJ whole genome shotgun (WGS) entry which is preliminary data.</text>
</comment>
<evidence type="ECO:0000313" key="2">
    <source>
        <dbReference type="EMBL" id="KAJ0975658.1"/>
    </source>
</evidence>
<name>A0A9D5CLI7_9LILI</name>
<dbReference type="EMBL" id="JAGGNH010000004">
    <property type="protein sequence ID" value="KAJ0975658.1"/>
    <property type="molecule type" value="Genomic_DNA"/>
</dbReference>
<evidence type="ECO:0000313" key="3">
    <source>
        <dbReference type="Proteomes" id="UP001085076"/>
    </source>
</evidence>
<dbReference type="PANTHER" id="PTHR46929:SF3">
    <property type="entry name" value="MYB_SANT-LIKE DOMAIN-CONTAINING PROTEIN"/>
    <property type="match status" value="1"/>
</dbReference>
<dbReference type="Proteomes" id="UP001085076">
    <property type="component" value="Miscellaneous, Linkage group lg04"/>
</dbReference>